<dbReference type="AlphaFoldDB" id="A0A3P3Y399"/>
<evidence type="ECO:0000259" key="1">
    <source>
        <dbReference type="SMART" id="SM00198"/>
    </source>
</evidence>
<feature type="domain" description="SCP" evidence="1">
    <location>
        <begin position="54"/>
        <end position="195"/>
    </location>
</feature>
<dbReference type="SMART" id="SM00198">
    <property type="entry name" value="SCP"/>
    <property type="match status" value="1"/>
</dbReference>
<keyword evidence="2" id="KW-0496">Mitochondrion</keyword>
<evidence type="ECO:0000313" key="3">
    <source>
        <dbReference type="Proteomes" id="UP000290189"/>
    </source>
</evidence>
<protein>
    <recommendedName>
        <fullName evidence="1">SCP domain-containing protein</fullName>
    </recommendedName>
</protein>
<gene>
    <name evidence="2" type="ORF">PLBR_LOCUS1848</name>
</gene>
<dbReference type="Proteomes" id="UP000290189">
    <property type="component" value="Unassembled WGS sequence"/>
</dbReference>
<reference evidence="2 3" key="1">
    <citation type="submission" date="2018-03" db="EMBL/GenBank/DDBJ databases">
        <authorList>
            <person name="Fogelqvist J."/>
        </authorList>
    </citation>
    <scope>NUCLEOTIDE SEQUENCE [LARGE SCALE GENOMIC DNA]</scope>
</reference>
<evidence type="ECO:0000313" key="2">
    <source>
        <dbReference type="EMBL" id="SPQ94633.1"/>
    </source>
</evidence>
<sequence>MRATSSMISDCKCRFLKTLVFQFPGDMPATHVFVGALVALLATDACALSLLRPSDSDMIVSLHNSYRAKVQPAASNMRGLKWSPVLAASAQDVADKCPTKHSVTVYGENIVYGSPFLDIRAWHDKWGSEAANFDYQGGGRCRSGDCGHYVQMVWAAAGEFGCGVKQCPNITIGAIKSSTAQIVVCHYSSKVYSNALPYTAGPSCSACPVGSTCAPGSSLCVTN</sequence>
<dbReference type="EMBL" id="OVEO01000003">
    <property type="protein sequence ID" value="SPQ94633.1"/>
    <property type="molecule type" value="Genomic_DNA"/>
</dbReference>
<proteinExistence type="predicted"/>
<dbReference type="SUPFAM" id="SSF55797">
    <property type="entry name" value="PR-1-like"/>
    <property type="match status" value="1"/>
</dbReference>
<geneLocation type="mitochondrion" evidence="2"/>
<dbReference type="Gene3D" id="3.40.33.10">
    <property type="entry name" value="CAP"/>
    <property type="match status" value="1"/>
</dbReference>
<dbReference type="InterPro" id="IPR035940">
    <property type="entry name" value="CAP_sf"/>
</dbReference>
<dbReference type="Pfam" id="PF00188">
    <property type="entry name" value="CAP"/>
    <property type="match status" value="1"/>
</dbReference>
<organism evidence="2 3">
    <name type="scientific">Plasmodiophora brassicae</name>
    <name type="common">Clubroot disease agent</name>
    <dbReference type="NCBI Taxonomy" id="37360"/>
    <lineage>
        <taxon>Eukaryota</taxon>
        <taxon>Sar</taxon>
        <taxon>Rhizaria</taxon>
        <taxon>Endomyxa</taxon>
        <taxon>Phytomyxea</taxon>
        <taxon>Plasmodiophorida</taxon>
        <taxon>Plasmodiophoridae</taxon>
        <taxon>Plasmodiophora</taxon>
    </lineage>
</organism>
<dbReference type="InterPro" id="IPR001283">
    <property type="entry name" value="CRISP-related"/>
</dbReference>
<dbReference type="PRINTS" id="PR00837">
    <property type="entry name" value="V5TPXLIKE"/>
</dbReference>
<dbReference type="CDD" id="cd05380">
    <property type="entry name" value="CAP_euk"/>
    <property type="match status" value="1"/>
</dbReference>
<accession>A0A3P3Y399</accession>
<name>A0A3P3Y399_PLABS</name>
<dbReference type="InterPro" id="IPR014044">
    <property type="entry name" value="CAP_dom"/>
</dbReference>
<dbReference type="PANTHER" id="PTHR10334">
    <property type="entry name" value="CYSTEINE-RICH SECRETORY PROTEIN-RELATED"/>
    <property type="match status" value="1"/>
</dbReference>